<dbReference type="HOGENOM" id="CLU_032487_8_0_1"/>
<dbReference type="OrthoDB" id="5954035at2759"/>
<dbReference type="STRING" id="993615.L2GQL2"/>
<feature type="domain" description="AB hydrolase-1" evidence="4">
    <location>
        <begin position="212"/>
        <end position="328"/>
    </location>
</feature>
<evidence type="ECO:0000256" key="3">
    <source>
        <dbReference type="SAM" id="Phobius"/>
    </source>
</evidence>
<dbReference type="InterPro" id="IPR050960">
    <property type="entry name" value="AB_hydrolase_4_sf"/>
</dbReference>
<dbReference type="GO" id="GO:0034338">
    <property type="term" value="F:short-chain carboxylesterase activity"/>
    <property type="evidence" value="ECO:0007669"/>
    <property type="project" value="TreeGrafter"/>
</dbReference>
<dbReference type="GO" id="GO:0047372">
    <property type="term" value="F:monoacylglycerol lipase activity"/>
    <property type="evidence" value="ECO:0007669"/>
    <property type="project" value="TreeGrafter"/>
</dbReference>
<dbReference type="Pfam" id="PF00561">
    <property type="entry name" value="Abhydrolase_1"/>
    <property type="match status" value="1"/>
</dbReference>
<dbReference type="PANTHER" id="PTHR10794:SF63">
    <property type="entry name" value="ALPHA_BETA HYDROLASE 1, ISOFORM A"/>
    <property type="match status" value="1"/>
</dbReference>
<gene>
    <name evidence="5" type="ORF">VICG_00349</name>
</gene>
<name>L2GQL2_VITCO</name>
<feature type="transmembrane region" description="Helical" evidence="3">
    <location>
        <begin position="6"/>
        <end position="23"/>
    </location>
</feature>
<feature type="active site" description="Charge relay system" evidence="2">
    <location>
        <position position="436"/>
    </location>
</feature>
<evidence type="ECO:0000256" key="2">
    <source>
        <dbReference type="PIRSR" id="PIRSR005211-1"/>
    </source>
</evidence>
<dbReference type="GeneID" id="19881067"/>
<evidence type="ECO:0000259" key="4">
    <source>
        <dbReference type="Pfam" id="PF00561"/>
    </source>
</evidence>
<dbReference type="InParanoid" id="L2GQL2"/>
<dbReference type="RefSeq" id="XP_007603802.1">
    <property type="nucleotide sequence ID" value="XM_007603740.1"/>
</dbReference>
<keyword evidence="3" id="KW-0472">Membrane</keyword>
<proteinExistence type="inferred from homology"/>
<feature type="active site" description="Charge relay system" evidence="2">
    <location>
        <position position="408"/>
    </location>
</feature>
<keyword evidence="3" id="KW-1133">Transmembrane helix</keyword>
<feature type="active site" description="Charge relay system" evidence="2">
    <location>
        <position position="288"/>
    </location>
</feature>
<dbReference type="InterPro" id="IPR000073">
    <property type="entry name" value="AB_hydrolase_1"/>
</dbReference>
<dbReference type="PIRSF" id="PIRSF005211">
    <property type="entry name" value="Ab_hydro_YheT"/>
    <property type="match status" value="1"/>
</dbReference>
<accession>L2GQL2</accession>
<dbReference type="PANTHER" id="PTHR10794">
    <property type="entry name" value="ABHYDROLASE DOMAIN-CONTAINING PROTEIN"/>
    <property type="match status" value="1"/>
</dbReference>
<keyword evidence="6" id="KW-1185">Reference proteome</keyword>
<dbReference type="Proteomes" id="UP000011082">
    <property type="component" value="Unassembled WGS sequence"/>
</dbReference>
<evidence type="ECO:0000313" key="5">
    <source>
        <dbReference type="EMBL" id="ELA42597.1"/>
    </source>
</evidence>
<dbReference type="InterPro" id="IPR012020">
    <property type="entry name" value="ABHD4"/>
</dbReference>
<comment type="similarity">
    <text evidence="1">Belongs to the AB hydrolase superfamily. AB hydrolase 4 family.</text>
</comment>
<dbReference type="Gene3D" id="3.40.50.1820">
    <property type="entry name" value="alpha/beta hydrolase"/>
    <property type="match status" value="1"/>
</dbReference>
<evidence type="ECO:0000256" key="1">
    <source>
        <dbReference type="ARBA" id="ARBA00010884"/>
    </source>
</evidence>
<organism evidence="5 6">
    <name type="scientific">Vittaforma corneae (strain ATCC 50505)</name>
    <name type="common">Microsporidian parasite</name>
    <name type="synonym">Nosema corneum</name>
    <dbReference type="NCBI Taxonomy" id="993615"/>
    <lineage>
        <taxon>Eukaryota</taxon>
        <taxon>Fungi</taxon>
        <taxon>Fungi incertae sedis</taxon>
        <taxon>Microsporidia</taxon>
        <taxon>Nosematidae</taxon>
        <taxon>Vittaforma</taxon>
    </lineage>
</organism>
<dbReference type="EMBL" id="JH370131">
    <property type="protein sequence ID" value="ELA42597.1"/>
    <property type="molecule type" value="Genomic_DNA"/>
</dbReference>
<keyword evidence="3" id="KW-0812">Transmembrane</keyword>
<evidence type="ECO:0000313" key="6">
    <source>
        <dbReference type="Proteomes" id="UP000011082"/>
    </source>
</evidence>
<dbReference type="VEuPathDB" id="MicrosporidiaDB:VICG_00349"/>
<dbReference type="AlphaFoldDB" id="L2GQL2"/>
<dbReference type="SUPFAM" id="SSF53474">
    <property type="entry name" value="alpha/beta-Hydrolases"/>
    <property type="match status" value="1"/>
</dbReference>
<protein>
    <recommendedName>
        <fullName evidence="4">AB hydrolase-1 domain-containing protein</fullName>
    </recommendedName>
</protein>
<dbReference type="InterPro" id="IPR029058">
    <property type="entry name" value="AB_hydrolase_fold"/>
</dbReference>
<reference evidence="6" key="1">
    <citation type="submission" date="2011-05" db="EMBL/GenBank/DDBJ databases">
        <title>The genome sequence of Vittaforma corneae strain ATCC 50505.</title>
        <authorList>
            <consortium name="The Broad Institute Genome Sequencing Platform"/>
            <person name="Cuomo C."/>
            <person name="Didier E."/>
            <person name="Bowers L."/>
            <person name="Young S.K."/>
            <person name="Zeng Q."/>
            <person name="Gargeya S."/>
            <person name="Fitzgerald M."/>
            <person name="Haas B."/>
            <person name="Abouelleil A."/>
            <person name="Alvarado L."/>
            <person name="Arachchi H.M."/>
            <person name="Berlin A."/>
            <person name="Chapman S.B."/>
            <person name="Gearin G."/>
            <person name="Goldberg J."/>
            <person name="Griggs A."/>
            <person name="Gujja S."/>
            <person name="Hansen M."/>
            <person name="Heiman D."/>
            <person name="Howarth C."/>
            <person name="Larimer J."/>
            <person name="Lui A."/>
            <person name="MacDonald P.J.P."/>
            <person name="McCowen C."/>
            <person name="Montmayeur A."/>
            <person name="Murphy C."/>
            <person name="Neiman D."/>
            <person name="Pearson M."/>
            <person name="Priest M."/>
            <person name="Roberts A."/>
            <person name="Saif S."/>
            <person name="Shea T."/>
            <person name="Sisk P."/>
            <person name="Stolte C."/>
            <person name="Sykes S."/>
            <person name="Wortman J."/>
            <person name="Nusbaum C."/>
            <person name="Birren B."/>
        </authorList>
    </citation>
    <scope>NUCLEOTIDE SEQUENCE [LARGE SCALE GENOMIC DNA]</scope>
    <source>
        <strain evidence="6">ATCC 50505</strain>
    </source>
</reference>
<sequence length="465" mass="53432">MGWVYFLLLLHSIYTIYYVVFIVHRPIIYSRHQSIIKLASRVVCPMFLLPFGTINSLYQIIRKVEITKYAVRKQVLLEVDYDSTILLEIFEPLLYSSKKKSRPLFIFLGIIFETSSRNIFSVVNITLSLLRWVIVSSFRICYAIGSECLRTPRKNSKCKVRHISEERKVTDEKLPGSNDSGDDSRRQNNVLHIQQVDPLHAGHKYNSVEENVLLVHGLNGTSRSTYIKGMANEFLERNCRVFCFNVRGALLPSTSNTFNHIGLVSDIEKTVEYILDNYSGSLSLVGFSMGANWIAMYLGNHPESDRIKMGIGVCCPFDFGTLRRHFCQTFYGKFLNFCMAKNYKKYISRSMKSPIYLDHCKYLEDIDKELLQTVFKFNTLEEFYDKSSCISVIDNISVPMLFLSASDDPIIPRWVIPSEKYKNNQNLSFLILSGGHLGFFANRSKTNAETLVGKYFDVINGLSAY</sequence>